<dbReference type="PROSITE" id="PS00398">
    <property type="entry name" value="RECOMBINASES_2"/>
    <property type="match status" value="1"/>
</dbReference>
<comment type="similarity">
    <text evidence="1">Belongs to the site-specific recombinase resolvase family.</text>
</comment>
<dbReference type="SUPFAM" id="SSF53041">
    <property type="entry name" value="Resolvase-like"/>
    <property type="match status" value="1"/>
</dbReference>
<proteinExistence type="inferred from homology"/>
<dbReference type="Pfam" id="PF02796">
    <property type="entry name" value="HTH_7"/>
    <property type="match status" value="1"/>
</dbReference>
<dbReference type="EMBL" id="JADIKC010000002">
    <property type="protein sequence ID" value="MBM7120217.1"/>
    <property type="molecule type" value="Genomic_DNA"/>
</dbReference>
<evidence type="ECO:0000256" key="5">
    <source>
        <dbReference type="PROSITE-ProRule" id="PRU10137"/>
    </source>
</evidence>
<dbReference type="PROSITE" id="PS00397">
    <property type="entry name" value="RECOMBINASES_1"/>
    <property type="match status" value="1"/>
</dbReference>
<evidence type="ECO:0000256" key="3">
    <source>
        <dbReference type="ARBA" id="ARBA00023125"/>
    </source>
</evidence>
<dbReference type="InterPro" id="IPR050639">
    <property type="entry name" value="SSR_resolvase"/>
</dbReference>
<evidence type="ECO:0000256" key="2">
    <source>
        <dbReference type="ARBA" id="ARBA00022908"/>
    </source>
</evidence>
<dbReference type="PROSITE" id="PS51736">
    <property type="entry name" value="RECOMBINASES_3"/>
    <property type="match status" value="1"/>
</dbReference>
<dbReference type="CDD" id="cd03768">
    <property type="entry name" value="SR_ResInv"/>
    <property type="match status" value="1"/>
</dbReference>
<keyword evidence="3" id="KW-0238">DNA-binding</keyword>
<dbReference type="SUPFAM" id="SSF46689">
    <property type="entry name" value="Homeodomain-like"/>
    <property type="match status" value="1"/>
</dbReference>
<dbReference type="Pfam" id="PF00239">
    <property type="entry name" value="Resolvase"/>
    <property type="match status" value="1"/>
</dbReference>
<dbReference type="SMART" id="SM00857">
    <property type="entry name" value="Resolvase"/>
    <property type="match status" value="1"/>
</dbReference>
<dbReference type="CDD" id="cd00569">
    <property type="entry name" value="HTH_Hin_like"/>
    <property type="match status" value="1"/>
</dbReference>
<dbReference type="InterPro" id="IPR009057">
    <property type="entry name" value="Homeodomain-like_sf"/>
</dbReference>
<keyword evidence="4" id="KW-0233">DNA recombination</keyword>
<dbReference type="RefSeq" id="WP_204634686.1">
    <property type="nucleotide sequence ID" value="NZ_JADIKC010000002.1"/>
</dbReference>
<dbReference type="Gene3D" id="3.40.50.1390">
    <property type="entry name" value="Resolvase, N-terminal catalytic domain"/>
    <property type="match status" value="1"/>
</dbReference>
<feature type="domain" description="Resolvase/invertase-type recombinase catalytic" evidence="6">
    <location>
        <begin position="3"/>
        <end position="137"/>
    </location>
</feature>
<evidence type="ECO:0000313" key="8">
    <source>
        <dbReference type="Proteomes" id="UP001430065"/>
    </source>
</evidence>
<evidence type="ECO:0000259" key="6">
    <source>
        <dbReference type="PROSITE" id="PS51736"/>
    </source>
</evidence>
<dbReference type="InterPro" id="IPR006120">
    <property type="entry name" value="Resolvase_HTH_dom"/>
</dbReference>
<dbReference type="InterPro" id="IPR036162">
    <property type="entry name" value="Resolvase-like_N_sf"/>
</dbReference>
<keyword evidence="8" id="KW-1185">Reference proteome</keyword>
<evidence type="ECO:0000256" key="1">
    <source>
        <dbReference type="ARBA" id="ARBA00009913"/>
    </source>
</evidence>
<dbReference type="PANTHER" id="PTHR30461:SF26">
    <property type="entry name" value="RESOLVASE HOMOLOG YNEB"/>
    <property type="match status" value="1"/>
</dbReference>
<dbReference type="Proteomes" id="UP001430065">
    <property type="component" value="Unassembled WGS sequence"/>
</dbReference>
<keyword evidence="2" id="KW-0229">DNA integration</keyword>
<sequence length="194" mass="21381">MSEVVGYARVSSFGQSLDIQQDKLKAFGCTKIFAEKRSGKQADSRPELQACLVFLREGDTLVITKLDRMARSVLDLAKIAELLNKKGVALKVLDQAIDTKTSEGRLMFSLLGAFAQFENDIRAERQADGIAKAKQKGVAFGRKRALTPEQCSRIRTLREEEKFSVPQLAERFNVGPATIYRALGVHGPDTSTSS</sequence>
<evidence type="ECO:0000313" key="7">
    <source>
        <dbReference type="EMBL" id="MBM7120217.1"/>
    </source>
</evidence>
<evidence type="ECO:0000256" key="4">
    <source>
        <dbReference type="ARBA" id="ARBA00023172"/>
    </source>
</evidence>
<reference evidence="7 8" key="1">
    <citation type="submission" date="2020-10" db="EMBL/GenBank/DDBJ databases">
        <title>Phylogeny of dyella-like bacteria.</title>
        <authorList>
            <person name="Fu J."/>
        </authorList>
    </citation>
    <scope>NUCLEOTIDE SEQUENCE [LARGE SCALE GENOMIC DNA]</scope>
    <source>
        <strain evidence="7 8">THG-B117</strain>
    </source>
</reference>
<gene>
    <name evidence="7" type="ORF">ISP20_03505</name>
</gene>
<accession>A0ABS2JME7</accession>
<dbReference type="InterPro" id="IPR006118">
    <property type="entry name" value="Recombinase_CS"/>
</dbReference>
<organism evidence="7 8">
    <name type="scientific">Dyella kyungheensis</name>
    <dbReference type="NCBI Taxonomy" id="1242174"/>
    <lineage>
        <taxon>Bacteria</taxon>
        <taxon>Pseudomonadati</taxon>
        <taxon>Pseudomonadota</taxon>
        <taxon>Gammaproteobacteria</taxon>
        <taxon>Lysobacterales</taxon>
        <taxon>Rhodanobacteraceae</taxon>
        <taxon>Dyella</taxon>
    </lineage>
</organism>
<protein>
    <submittedName>
        <fullName evidence="7">Recombinase family protein</fullName>
    </submittedName>
</protein>
<feature type="active site" description="O-(5'-phospho-DNA)-serine intermediate" evidence="5">
    <location>
        <position position="11"/>
    </location>
</feature>
<dbReference type="Gene3D" id="1.10.10.60">
    <property type="entry name" value="Homeodomain-like"/>
    <property type="match status" value="1"/>
</dbReference>
<dbReference type="PANTHER" id="PTHR30461">
    <property type="entry name" value="DNA-INVERTASE FROM LAMBDOID PROPHAGE"/>
    <property type="match status" value="1"/>
</dbReference>
<dbReference type="InterPro" id="IPR006119">
    <property type="entry name" value="Resolv_N"/>
</dbReference>
<comment type="caution">
    <text evidence="7">The sequence shown here is derived from an EMBL/GenBank/DDBJ whole genome shotgun (WGS) entry which is preliminary data.</text>
</comment>
<name>A0ABS2JME7_9GAMM</name>